<evidence type="ECO:0000259" key="2">
    <source>
        <dbReference type="Pfam" id="PF00149"/>
    </source>
</evidence>
<sequence length="136" mass="15332">MNPRVIAHPANLQGRDFIVGDLHGHPDVLRRLMDYVAFDYDTDRLFSVGDLVDRGPDSAGALDLLDEPWFYPVLGTPTLHRVTYWLTWIDVWFCIMLLAPLFWLAETTPVALSKALLLMVASEPILVISVETLPSL</sequence>
<dbReference type="RefSeq" id="WP_065413360.1">
    <property type="nucleotide sequence ID" value="NZ_MASQ01000087.1"/>
</dbReference>
<evidence type="ECO:0000313" key="3">
    <source>
        <dbReference type="EMBL" id="OCB02809.1"/>
    </source>
</evidence>
<keyword evidence="1" id="KW-0812">Transmembrane</keyword>
<feature type="domain" description="Calcineurin-like phosphoesterase" evidence="2">
    <location>
        <begin position="18"/>
        <end position="73"/>
    </location>
</feature>
<dbReference type="Pfam" id="PF00149">
    <property type="entry name" value="Metallophos"/>
    <property type="match status" value="1"/>
</dbReference>
<dbReference type="AlphaFoldDB" id="A0A1B9BYL1"/>
<dbReference type="InterPro" id="IPR050126">
    <property type="entry name" value="Ap4A_hydrolase"/>
</dbReference>
<dbReference type="GO" id="GO:0110154">
    <property type="term" value="P:RNA decapping"/>
    <property type="evidence" value="ECO:0007669"/>
    <property type="project" value="TreeGrafter"/>
</dbReference>
<gene>
    <name evidence="3" type="ORF">BBC27_11345</name>
</gene>
<protein>
    <recommendedName>
        <fullName evidence="2">Calcineurin-like phosphoesterase domain-containing protein</fullName>
    </recommendedName>
</protein>
<dbReference type="SUPFAM" id="SSF56300">
    <property type="entry name" value="Metallo-dependent phosphatases"/>
    <property type="match status" value="1"/>
</dbReference>
<name>A0A1B9BYL1_9PROT</name>
<proteinExistence type="predicted"/>
<dbReference type="PANTHER" id="PTHR42850">
    <property type="entry name" value="METALLOPHOSPHOESTERASE"/>
    <property type="match status" value="1"/>
</dbReference>
<evidence type="ECO:0000256" key="1">
    <source>
        <dbReference type="SAM" id="Phobius"/>
    </source>
</evidence>
<accession>A0A1B9BYL1</accession>
<dbReference type="GO" id="GO:0016791">
    <property type="term" value="F:phosphatase activity"/>
    <property type="evidence" value="ECO:0007669"/>
    <property type="project" value="TreeGrafter"/>
</dbReference>
<dbReference type="PANTHER" id="PTHR42850:SF4">
    <property type="entry name" value="ZINC-DEPENDENT ENDOPOLYPHOSPHATASE"/>
    <property type="match status" value="1"/>
</dbReference>
<reference evidence="3 4" key="1">
    <citation type="submission" date="2016-07" db="EMBL/GenBank/DDBJ databases">
        <title>Draft genome of a psychrotolerant acidophile Acidithiobacillus ferrivorans strain YL15.</title>
        <authorList>
            <person name="Peng T."/>
            <person name="Ma L."/>
            <person name="Nan M."/>
            <person name="An N."/>
            <person name="Wang M."/>
            <person name="Qiu G."/>
            <person name="Zeng W."/>
        </authorList>
    </citation>
    <scope>NUCLEOTIDE SEQUENCE [LARGE SCALE GENOMIC DNA]</scope>
    <source>
        <strain evidence="3 4">YL15</strain>
    </source>
</reference>
<dbReference type="GO" id="GO:0008803">
    <property type="term" value="F:bis(5'-nucleosyl)-tetraphosphatase (symmetrical) activity"/>
    <property type="evidence" value="ECO:0007669"/>
    <property type="project" value="TreeGrafter"/>
</dbReference>
<dbReference type="EMBL" id="MASQ01000087">
    <property type="protein sequence ID" value="OCB02809.1"/>
    <property type="molecule type" value="Genomic_DNA"/>
</dbReference>
<dbReference type="InterPro" id="IPR029052">
    <property type="entry name" value="Metallo-depent_PP-like"/>
</dbReference>
<dbReference type="GO" id="GO:0005737">
    <property type="term" value="C:cytoplasm"/>
    <property type="evidence" value="ECO:0007669"/>
    <property type="project" value="TreeGrafter"/>
</dbReference>
<dbReference type="Gene3D" id="3.60.21.10">
    <property type="match status" value="1"/>
</dbReference>
<dbReference type="InterPro" id="IPR004843">
    <property type="entry name" value="Calcineurin-like_PHP"/>
</dbReference>
<keyword evidence="1" id="KW-1133">Transmembrane helix</keyword>
<keyword evidence="1" id="KW-0472">Membrane</keyword>
<comment type="caution">
    <text evidence="3">The sequence shown here is derived from an EMBL/GenBank/DDBJ whole genome shotgun (WGS) entry which is preliminary data.</text>
</comment>
<organism evidence="3 4">
    <name type="scientific">Acidithiobacillus ferrivorans</name>
    <dbReference type="NCBI Taxonomy" id="160808"/>
    <lineage>
        <taxon>Bacteria</taxon>
        <taxon>Pseudomonadati</taxon>
        <taxon>Pseudomonadota</taxon>
        <taxon>Acidithiobacillia</taxon>
        <taxon>Acidithiobacillales</taxon>
        <taxon>Acidithiobacillaceae</taxon>
        <taxon>Acidithiobacillus</taxon>
    </lineage>
</organism>
<dbReference type="Proteomes" id="UP000093129">
    <property type="component" value="Unassembled WGS sequence"/>
</dbReference>
<evidence type="ECO:0000313" key="4">
    <source>
        <dbReference type="Proteomes" id="UP000093129"/>
    </source>
</evidence>
<feature type="transmembrane region" description="Helical" evidence="1">
    <location>
        <begin position="82"/>
        <end position="103"/>
    </location>
</feature>